<dbReference type="RefSeq" id="WP_154543605.1">
    <property type="nucleotide sequence ID" value="NZ_JAQYQY010000028.1"/>
</dbReference>
<accession>A0A7K0K297</accession>
<dbReference type="Gene3D" id="1.20.120.220">
    <property type="entry name" value="ATP synthase, F0 complex, subunit A"/>
    <property type="match status" value="1"/>
</dbReference>
<dbReference type="CDD" id="cd00310">
    <property type="entry name" value="ATP-synt_Fo_a_6"/>
    <property type="match status" value="1"/>
</dbReference>
<organism evidence="13 14">
    <name type="scientific">Mobiluncus porci</name>
    <dbReference type="NCBI Taxonomy" id="2652278"/>
    <lineage>
        <taxon>Bacteria</taxon>
        <taxon>Bacillati</taxon>
        <taxon>Actinomycetota</taxon>
        <taxon>Actinomycetes</taxon>
        <taxon>Actinomycetales</taxon>
        <taxon>Actinomycetaceae</taxon>
        <taxon>Mobiluncus</taxon>
    </lineage>
</organism>
<feature type="transmembrane region" description="Helical" evidence="11">
    <location>
        <begin position="199"/>
        <end position="224"/>
    </location>
</feature>
<evidence type="ECO:0000256" key="5">
    <source>
        <dbReference type="ARBA" id="ARBA00022692"/>
    </source>
</evidence>
<feature type="transmembrane region" description="Helical" evidence="11">
    <location>
        <begin position="135"/>
        <end position="153"/>
    </location>
</feature>
<keyword evidence="14" id="KW-1185">Reference proteome</keyword>
<dbReference type="HAMAP" id="MF_01393">
    <property type="entry name" value="ATP_synth_a_bact"/>
    <property type="match status" value="1"/>
</dbReference>
<dbReference type="AlphaFoldDB" id="A0A7K0K297"/>
<keyword evidence="8 11" id="KW-0406">Ion transport</keyword>
<gene>
    <name evidence="11 13" type="primary">atpB</name>
    <name evidence="13" type="ORF">FYJ63_02835</name>
</gene>
<name>A0A7K0K297_9ACTO</name>
<keyword evidence="9 11" id="KW-0472">Membrane</keyword>
<sequence length="276" mass="30514">MGVLTTAAMLPALLPTEGDTFHAPTIMDLFPPVFAFAGTPFAIDRVMMIRLIMMLVLILCLVLYAMRAKLIPGRAQFAMEFLFDFTRKSISEEIIGKELGRKYAPIITSIFFTVLFMNIAGIIPGFNLAGTAKPGFPLLLAIFAWFVFVYAGIRETGLGQFLKSSLFPPGVPWPLYILLTPIEAISTFVIRPFTLFVRLLANMIAGHFLLALTLSASNFFLFTLLSQHVQAISLIGILTFLAAFAFTLFEILVAFLQAYIFAVLTAVYVNLSVHAH</sequence>
<feature type="transmembrane region" description="Helical" evidence="11">
    <location>
        <begin position="42"/>
        <end position="66"/>
    </location>
</feature>
<proteinExistence type="inferred from homology"/>
<evidence type="ECO:0000256" key="3">
    <source>
        <dbReference type="ARBA" id="ARBA00022448"/>
    </source>
</evidence>
<comment type="subcellular location">
    <subcellularLocation>
        <location evidence="11 12">Cell membrane</location>
        <topology evidence="11 12">Multi-pass membrane protein</topology>
    </subcellularLocation>
    <subcellularLocation>
        <location evidence="1">Membrane</location>
        <topology evidence="1">Multi-pass membrane protein</topology>
    </subcellularLocation>
</comment>
<dbReference type="PANTHER" id="PTHR11410:SF0">
    <property type="entry name" value="ATP SYNTHASE SUBUNIT A"/>
    <property type="match status" value="1"/>
</dbReference>
<protein>
    <recommendedName>
        <fullName evidence="11 12">ATP synthase subunit a</fullName>
    </recommendedName>
    <alternativeName>
        <fullName evidence="11">ATP synthase F0 sector subunit a</fullName>
    </alternativeName>
    <alternativeName>
        <fullName evidence="11">F-ATPase subunit 6</fullName>
    </alternativeName>
</protein>
<evidence type="ECO:0000256" key="7">
    <source>
        <dbReference type="ARBA" id="ARBA00022989"/>
    </source>
</evidence>
<feature type="transmembrane region" description="Helical" evidence="11">
    <location>
        <begin position="103"/>
        <end position="123"/>
    </location>
</feature>
<evidence type="ECO:0000256" key="9">
    <source>
        <dbReference type="ARBA" id="ARBA00023136"/>
    </source>
</evidence>
<dbReference type="InterPro" id="IPR000568">
    <property type="entry name" value="ATP_synth_F0_asu"/>
</dbReference>
<keyword evidence="11" id="KW-1003">Cell membrane</keyword>
<evidence type="ECO:0000256" key="4">
    <source>
        <dbReference type="ARBA" id="ARBA00022547"/>
    </source>
</evidence>
<dbReference type="GO" id="GO:0045259">
    <property type="term" value="C:proton-transporting ATP synthase complex"/>
    <property type="evidence" value="ECO:0007669"/>
    <property type="project" value="UniProtKB-KW"/>
</dbReference>
<feature type="transmembrane region" description="Helical" evidence="11">
    <location>
        <begin position="173"/>
        <end position="193"/>
    </location>
</feature>
<reference evidence="13 14" key="1">
    <citation type="submission" date="2019-08" db="EMBL/GenBank/DDBJ databases">
        <title>In-depth cultivation of the pig gut microbiome towards novel bacterial diversity and tailored functional studies.</title>
        <authorList>
            <person name="Wylensek D."/>
            <person name="Hitch T.C.A."/>
            <person name="Clavel T."/>
        </authorList>
    </citation>
    <scope>NUCLEOTIDE SEQUENCE [LARGE SCALE GENOMIC DNA]</scope>
    <source>
        <strain evidence="13 14">RF-GAM-744-WT-7</strain>
    </source>
</reference>
<keyword evidence="10 11" id="KW-0066">ATP synthesis</keyword>
<dbReference type="Pfam" id="PF00119">
    <property type="entry name" value="ATP-synt_A"/>
    <property type="match status" value="1"/>
</dbReference>
<evidence type="ECO:0000313" key="14">
    <source>
        <dbReference type="Proteomes" id="UP000442535"/>
    </source>
</evidence>
<dbReference type="NCBIfam" id="TIGR01131">
    <property type="entry name" value="ATP_synt_6_or_A"/>
    <property type="match status" value="1"/>
</dbReference>
<keyword evidence="3 11" id="KW-0813">Transport</keyword>
<dbReference type="GO" id="GO:0005886">
    <property type="term" value="C:plasma membrane"/>
    <property type="evidence" value="ECO:0007669"/>
    <property type="project" value="UniProtKB-SubCell"/>
</dbReference>
<dbReference type="PANTHER" id="PTHR11410">
    <property type="entry name" value="ATP SYNTHASE SUBUNIT A"/>
    <property type="match status" value="1"/>
</dbReference>
<keyword evidence="5 11" id="KW-0812">Transmembrane</keyword>
<dbReference type="PRINTS" id="PR00123">
    <property type="entry name" value="ATPASEA"/>
</dbReference>
<keyword evidence="7 11" id="KW-1133">Transmembrane helix</keyword>
<dbReference type="InterPro" id="IPR035908">
    <property type="entry name" value="F0_ATP_A_sf"/>
</dbReference>
<comment type="function">
    <text evidence="11 12">Key component of the proton channel; it plays a direct role in the translocation of protons across the membrane.</text>
</comment>
<evidence type="ECO:0000256" key="10">
    <source>
        <dbReference type="ARBA" id="ARBA00023310"/>
    </source>
</evidence>
<keyword evidence="6 11" id="KW-0375">Hydrogen ion transport</keyword>
<evidence type="ECO:0000256" key="11">
    <source>
        <dbReference type="HAMAP-Rule" id="MF_01393"/>
    </source>
</evidence>
<dbReference type="Proteomes" id="UP000442535">
    <property type="component" value="Unassembled WGS sequence"/>
</dbReference>
<evidence type="ECO:0000256" key="6">
    <source>
        <dbReference type="ARBA" id="ARBA00022781"/>
    </source>
</evidence>
<comment type="similarity">
    <text evidence="2 11 12">Belongs to the ATPase A chain family.</text>
</comment>
<keyword evidence="4 11" id="KW-0138">CF(0)</keyword>
<feature type="transmembrane region" description="Helical" evidence="11">
    <location>
        <begin position="231"/>
        <end position="249"/>
    </location>
</feature>
<dbReference type="InterPro" id="IPR045083">
    <property type="entry name" value="ATP_synth_F0_asu_bact/mt"/>
</dbReference>
<evidence type="ECO:0000256" key="8">
    <source>
        <dbReference type="ARBA" id="ARBA00023065"/>
    </source>
</evidence>
<dbReference type="EMBL" id="VUMY01000004">
    <property type="protein sequence ID" value="MST49190.1"/>
    <property type="molecule type" value="Genomic_DNA"/>
</dbReference>
<evidence type="ECO:0000256" key="12">
    <source>
        <dbReference type="RuleBase" id="RU000483"/>
    </source>
</evidence>
<evidence type="ECO:0000256" key="2">
    <source>
        <dbReference type="ARBA" id="ARBA00006810"/>
    </source>
</evidence>
<comment type="caution">
    <text evidence="13">The sequence shown here is derived from an EMBL/GenBank/DDBJ whole genome shotgun (WGS) entry which is preliminary data.</text>
</comment>
<dbReference type="GO" id="GO:0046933">
    <property type="term" value="F:proton-transporting ATP synthase activity, rotational mechanism"/>
    <property type="evidence" value="ECO:0007669"/>
    <property type="project" value="UniProtKB-UniRule"/>
</dbReference>
<evidence type="ECO:0000313" key="13">
    <source>
        <dbReference type="EMBL" id="MST49190.1"/>
    </source>
</evidence>
<evidence type="ECO:0000256" key="1">
    <source>
        <dbReference type="ARBA" id="ARBA00004141"/>
    </source>
</evidence>
<feature type="transmembrane region" description="Helical" evidence="11">
    <location>
        <begin position="255"/>
        <end position="273"/>
    </location>
</feature>
<dbReference type="SUPFAM" id="SSF81336">
    <property type="entry name" value="F1F0 ATP synthase subunit A"/>
    <property type="match status" value="1"/>
</dbReference>